<feature type="transmembrane region" description="Helical" evidence="2">
    <location>
        <begin position="36"/>
        <end position="60"/>
    </location>
</feature>
<organism evidence="3 4">
    <name type="scientific">Coprococcus eutactus</name>
    <dbReference type="NCBI Taxonomy" id="33043"/>
    <lineage>
        <taxon>Bacteria</taxon>
        <taxon>Bacillati</taxon>
        <taxon>Bacillota</taxon>
        <taxon>Clostridia</taxon>
        <taxon>Lachnospirales</taxon>
        <taxon>Lachnospiraceae</taxon>
        <taxon>Coprococcus</taxon>
    </lineage>
</organism>
<evidence type="ECO:0000256" key="1">
    <source>
        <dbReference type="SAM" id="MobiDB-lite"/>
    </source>
</evidence>
<dbReference type="Proteomes" id="UP000283295">
    <property type="component" value="Unassembled WGS sequence"/>
</dbReference>
<keyword evidence="2" id="KW-0472">Membrane</keyword>
<reference evidence="3 4" key="1">
    <citation type="submission" date="2018-08" db="EMBL/GenBank/DDBJ databases">
        <title>A genome reference for cultivated species of the human gut microbiota.</title>
        <authorList>
            <person name="Zou Y."/>
            <person name="Xue W."/>
            <person name="Luo G."/>
        </authorList>
    </citation>
    <scope>NUCLEOTIDE SEQUENCE [LARGE SCALE GENOMIC DNA]</scope>
    <source>
        <strain evidence="3 4">AF22-21</strain>
    </source>
</reference>
<sequence length="496" mass="55711">MNRRNSGNSSRQNINRSRRRYVRRYSRSQKMKIRKFRAIGVLAFAAIMAVGAFIGLLFFVRPKKSMTEKRELAKFPSFTITSFLDGSYFEGVSLWYSDTYPMRDKLVAADQGLKSLYGIETGTQMVGGNTKGDDIPETDENEKKQNSQTTATTTEVTTEDPEIGLPASKTGSKVNKDASTEDGTVQTVDPPDSKAMDAAFQKQLQDNLYVKDGAAYSLYYFVQDSATEYINAMNNAASKLSGVADVYDILVPNNSGVLLPDDDLAKLGGSDQKQAIEYYYSMMQGVKTVDIFDTLKEHNDEYIYFRSDHHWTADGAFYAYEEFCKTKGITEIPLDKRKKDIFKGFLGSFYNTLQNSDMKKNPDTIYAYEPIGTNDMTYWNDDGSEQKWNVIMDVNGWDKGTLYSTFVGGDTPMAVIENPKVTDGSTCVVMKESYGNAFIPFLVDHYSTIYILDYRYSNVNVIDFVKEKQADDLICINNISLIGDEDVAATISGVLQ</sequence>
<name>A0A3R5WN33_9FIRM</name>
<gene>
    <name evidence="3" type="ORF">DWX94_00730</name>
</gene>
<dbReference type="AlphaFoldDB" id="A0A3R5WN33"/>
<protein>
    <recommendedName>
        <fullName evidence="5">DHHW protein</fullName>
    </recommendedName>
</protein>
<evidence type="ECO:0000313" key="4">
    <source>
        <dbReference type="Proteomes" id="UP000283295"/>
    </source>
</evidence>
<keyword evidence="2" id="KW-1133">Transmembrane helix</keyword>
<evidence type="ECO:0000313" key="3">
    <source>
        <dbReference type="EMBL" id="RGS44418.1"/>
    </source>
</evidence>
<proteinExistence type="predicted"/>
<dbReference type="RefSeq" id="WP_119201911.1">
    <property type="nucleotide sequence ID" value="NZ_CP102278.1"/>
</dbReference>
<dbReference type="Pfam" id="PF14286">
    <property type="entry name" value="DHHW"/>
    <property type="match status" value="1"/>
</dbReference>
<evidence type="ECO:0000256" key="2">
    <source>
        <dbReference type="SAM" id="Phobius"/>
    </source>
</evidence>
<keyword evidence="2" id="KW-0812">Transmembrane</keyword>
<evidence type="ECO:0008006" key="5">
    <source>
        <dbReference type="Google" id="ProtNLM"/>
    </source>
</evidence>
<dbReference type="EMBL" id="QRVK01000001">
    <property type="protein sequence ID" value="RGS44418.1"/>
    <property type="molecule type" value="Genomic_DNA"/>
</dbReference>
<dbReference type="GeneID" id="92831070"/>
<accession>A0A3R5WN33</accession>
<feature type="region of interest" description="Disordered" evidence="1">
    <location>
        <begin position="125"/>
        <end position="192"/>
    </location>
</feature>
<dbReference type="InterPro" id="IPR025945">
    <property type="entry name" value="DHHW"/>
</dbReference>
<dbReference type="OrthoDB" id="175771at2"/>
<comment type="caution">
    <text evidence="3">The sequence shown here is derived from an EMBL/GenBank/DDBJ whole genome shotgun (WGS) entry which is preliminary data.</text>
</comment>